<protein>
    <submittedName>
        <fullName evidence="2">Uncharacterized protein</fullName>
    </submittedName>
</protein>
<accession>A0A640S754</accession>
<evidence type="ECO:0000313" key="3">
    <source>
        <dbReference type="EMBL" id="WUS23723.1"/>
    </source>
</evidence>
<dbReference type="AlphaFoldDB" id="A0A640S754"/>
<keyword evidence="1" id="KW-1133">Transmembrane helix</keyword>
<evidence type="ECO:0000313" key="5">
    <source>
        <dbReference type="Proteomes" id="UP001432292"/>
    </source>
</evidence>
<evidence type="ECO:0000313" key="4">
    <source>
        <dbReference type="Proteomes" id="UP000435837"/>
    </source>
</evidence>
<dbReference type="RefSeq" id="WP_159471470.1">
    <property type="nucleotide sequence ID" value="NZ_BAAATH010000001.1"/>
</dbReference>
<keyword evidence="5" id="KW-1185">Reference proteome</keyword>
<proteinExistence type="predicted"/>
<reference evidence="3" key="2">
    <citation type="submission" date="2022-10" db="EMBL/GenBank/DDBJ databases">
        <title>The complete genomes of actinobacterial strains from the NBC collection.</title>
        <authorList>
            <person name="Joergensen T.S."/>
            <person name="Alvarez Arevalo M."/>
            <person name="Sterndorff E.B."/>
            <person name="Faurdal D."/>
            <person name="Vuksanovic O."/>
            <person name="Mourched A.-S."/>
            <person name="Charusanti P."/>
            <person name="Shaw S."/>
            <person name="Blin K."/>
            <person name="Weber T."/>
        </authorList>
    </citation>
    <scope>NUCLEOTIDE SEQUENCE</scope>
    <source>
        <strain evidence="3">NBC_01256</strain>
    </source>
</reference>
<feature type="transmembrane region" description="Helical" evidence="1">
    <location>
        <begin position="82"/>
        <end position="103"/>
    </location>
</feature>
<organism evidence="2 4">
    <name type="scientific">Streptomyces caniferus</name>
    <dbReference type="NCBI Taxonomy" id="285557"/>
    <lineage>
        <taxon>Bacteria</taxon>
        <taxon>Bacillati</taxon>
        <taxon>Actinomycetota</taxon>
        <taxon>Actinomycetes</taxon>
        <taxon>Kitasatosporales</taxon>
        <taxon>Streptomycetaceae</taxon>
        <taxon>Streptomyces</taxon>
    </lineage>
</organism>
<gene>
    <name evidence="3" type="ORF">OG727_16395</name>
    <name evidence="2" type="ORF">Scani_17230</name>
</gene>
<dbReference type="OrthoDB" id="4245347at2"/>
<feature type="transmembrane region" description="Helical" evidence="1">
    <location>
        <begin position="123"/>
        <end position="148"/>
    </location>
</feature>
<dbReference type="EMBL" id="BLIN01000002">
    <property type="protein sequence ID" value="GFE05455.1"/>
    <property type="molecule type" value="Genomic_DNA"/>
</dbReference>
<feature type="transmembrane region" description="Helical" evidence="1">
    <location>
        <begin position="44"/>
        <end position="62"/>
    </location>
</feature>
<keyword evidence="1" id="KW-0812">Transmembrane</keyword>
<evidence type="ECO:0000256" key="1">
    <source>
        <dbReference type="SAM" id="Phobius"/>
    </source>
</evidence>
<dbReference type="Proteomes" id="UP000435837">
    <property type="component" value="Unassembled WGS sequence"/>
</dbReference>
<dbReference type="EMBL" id="CP108473">
    <property type="protein sequence ID" value="WUS23723.1"/>
    <property type="molecule type" value="Genomic_DNA"/>
</dbReference>
<sequence>MIWWLKAKGAPAVVASTFAVYLMAVLVREEAIPVPAVVGPSGQLLVAQILGVLPVVLLLHGIDRGDTIAEEVALRHKGRRNFALCLAFAILVVMSAAVIHLLWDRPESLSLARNCVGFLGAALIVRAALGPGIAAICIAALPLACAAAGRRPGGSAQPWAWPIQQPSSYLGAGEAIFLFAVGCALVLWKQRPLLNPLARTA</sequence>
<name>A0A640S754_9ACTN</name>
<evidence type="ECO:0000313" key="2">
    <source>
        <dbReference type="EMBL" id="GFE05455.1"/>
    </source>
</evidence>
<dbReference type="GeneID" id="96637401"/>
<dbReference type="Proteomes" id="UP001432292">
    <property type="component" value="Chromosome"/>
</dbReference>
<keyword evidence="1" id="KW-0472">Membrane</keyword>
<reference evidence="2 4" key="1">
    <citation type="submission" date="2019-12" db="EMBL/GenBank/DDBJ databases">
        <title>Whole genome shotgun sequence of Streptomyces caniferus NBRC 15389.</title>
        <authorList>
            <person name="Ichikawa N."/>
            <person name="Kimura A."/>
            <person name="Kitahashi Y."/>
            <person name="Komaki H."/>
            <person name="Tamura T."/>
        </authorList>
    </citation>
    <scope>NUCLEOTIDE SEQUENCE [LARGE SCALE GENOMIC DNA]</scope>
    <source>
        <strain evidence="2 4">NBRC 15389</strain>
    </source>
</reference>
<feature type="transmembrane region" description="Helical" evidence="1">
    <location>
        <begin position="169"/>
        <end position="188"/>
    </location>
</feature>